<dbReference type="Pfam" id="PF00058">
    <property type="entry name" value="Ldl_recept_b"/>
    <property type="match status" value="3"/>
</dbReference>
<evidence type="ECO:0000313" key="8">
    <source>
        <dbReference type="Proteomes" id="UP000265180"/>
    </source>
</evidence>
<proteinExistence type="predicted"/>
<dbReference type="SUPFAM" id="SSF63825">
    <property type="entry name" value="YWTD domain"/>
    <property type="match status" value="1"/>
</dbReference>
<dbReference type="PANTHER" id="PTHR46513:SF13">
    <property type="entry name" value="EGF-LIKE DOMAIN-CONTAINING PROTEIN"/>
    <property type="match status" value="1"/>
</dbReference>
<keyword evidence="4" id="KW-1015">Disulfide bond</keyword>
<dbReference type="InterPro" id="IPR011042">
    <property type="entry name" value="6-blade_b-propeller_TolB-like"/>
</dbReference>
<sequence length="269" mass="30952">MQDDITTQPNVIRSVIRDGRNIVALDFDSVTDRVFWSDTSQDRIWSSYMNGSDRAVIFDSGVTVTESLAVDWVGRNLYWTDYVLETIEVSKLDGTHRAVLLSENITNPRGLVLDPRESAHLMFWTDWGRNPRIEKASMDGKLRTIIVSSKLYWPNGLTIDYPNNLLYFADIHFFSPFATLYEKVLQHPHAITIFEDFVYWTDRYINRVMRAHKWHGENQTVMLFNLPQPMGLVAVHPTRQPAGMANSAGIIQSKTRHYLPASFLMCGHV</sequence>
<feature type="repeat" description="LDL-receptor class B" evidence="6">
    <location>
        <begin position="32"/>
        <end position="74"/>
    </location>
</feature>
<evidence type="ECO:0000256" key="5">
    <source>
        <dbReference type="ARBA" id="ARBA00023180"/>
    </source>
</evidence>
<dbReference type="InterPro" id="IPR050778">
    <property type="entry name" value="Cueball_EGF_LRP_Nidogen"/>
</dbReference>
<keyword evidence="5" id="KW-0325">Glycoprotein</keyword>
<evidence type="ECO:0000256" key="6">
    <source>
        <dbReference type="PROSITE-ProRule" id="PRU00461"/>
    </source>
</evidence>
<dbReference type="Ensembl" id="ENSORLT00020015234.1">
    <property type="protein sequence ID" value="ENSORLP00020000123.1"/>
    <property type="gene ID" value="ENSORLG00020022557.1"/>
</dbReference>
<feature type="repeat" description="LDL-receptor class B" evidence="6">
    <location>
        <begin position="120"/>
        <end position="163"/>
    </location>
</feature>
<organism evidence="7 8">
    <name type="scientific">Oryzias latipes</name>
    <name type="common">Japanese rice fish</name>
    <name type="synonym">Japanese killifish</name>
    <dbReference type="NCBI Taxonomy" id="8090"/>
    <lineage>
        <taxon>Eukaryota</taxon>
        <taxon>Metazoa</taxon>
        <taxon>Chordata</taxon>
        <taxon>Craniata</taxon>
        <taxon>Vertebrata</taxon>
        <taxon>Euteleostomi</taxon>
        <taxon>Actinopterygii</taxon>
        <taxon>Neopterygii</taxon>
        <taxon>Teleostei</taxon>
        <taxon>Neoteleostei</taxon>
        <taxon>Acanthomorphata</taxon>
        <taxon>Ovalentaria</taxon>
        <taxon>Atherinomorphae</taxon>
        <taxon>Beloniformes</taxon>
        <taxon>Adrianichthyidae</taxon>
        <taxon>Oryziinae</taxon>
        <taxon>Oryzias</taxon>
    </lineage>
</organism>
<reference key="1">
    <citation type="journal article" date="2007" name="Nature">
        <title>The medaka draft genome and insights into vertebrate genome evolution.</title>
        <authorList>
            <person name="Kasahara M."/>
            <person name="Naruse K."/>
            <person name="Sasaki S."/>
            <person name="Nakatani Y."/>
            <person name="Qu W."/>
            <person name="Ahsan B."/>
            <person name="Yamada T."/>
            <person name="Nagayasu Y."/>
            <person name="Doi K."/>
            <person name="Kasai Y."/>
            <person name="Jindo T."/>
            <person name="Kobayashi D."/>
            <person name="Shimada A."/>
            <person name="Toyoda A."/>
            <person name="Kuroki Y."/>
            <person name="Fujiyama A."/>
            <person name="Sasaki T."/>
            <person name="Shimizu A."/>
            <person name="Asakawa S."/>
            <person name="Shimizu N."/>
            <person name="Hashimoto S."/>
            <person name="Yang J."/>
            <person name="Lee Y."/>
            <person name="Matsushima K."/>
            <person name="Sugano S."/>
            <person name="Sakaizumi M."/>
            <person name="Narita T."/>
            <person name="Ohishi K."/>
            <person name="Haga S."/>
            <person name="Ohta F."/>
            <person name="Nomoto H."/>
            <person name="Nogata K."/>
            <person name="Morishita T."/>
            <person name="Endo T."/>
            <person name="Shin-I T."/>
            <person name="Takeda H."/>
            <person name="Morishita S."/>
            <person name="Kohara Y."/>
        </authorList>
    </citation>
    <scope>NUCLEOTIDE SEQUENCE [LARGE SCALE GENOMIC DNA]</scope>
    <source>
        <strain>Hd-rR</strain>
    </source>
</reference>
<evidence type="ECO:0000256" key="3">
    <source>
        <dbReference type="ARBA" id="ARBA00022737"/>
    </source>
</evidence>
<reference evidence="7" key="4">
    <citation type="submission" date="2025-09" db="UniProtKB">
        <authorList>
            <consortium name="Ensembl"/>
        </authorList>
    </citation>
    <scope>IDENTIFICATION</scope>
    <source>
        <strain evidence="7">HNI</strain>
    </source>
</reference>
<name>A0A3P9JW29_ORYLA</name>
<dbReference type="SMART" id="SM00135">
    <property type="entry name" value="LY"/>
    <property type="match status" value="5"/>
</dbReference>
<reference evidence="7" key="3">
    <citation type="submission" date="2025-08" db="UniProtKB">
        <authorList>
            <consortium name="Ensembl"/>
        </authorList>
    </citation>
    <scope>IDENTIFICATION</scope>
    <source>
        <strain evidence="7">HNI</strain>
    </source>
</reference>
<keyword evidence="1" id="KW-0245">EGF-like domain</keyword>
<dbReference type="PANTHER" id="PTHR46513">
    <property type="entry name" value="VITELLOGENIN RECEPTOR-LIKE PROTEIN-RELATED-RELATED"/>
    <property type="match status" value="1"/>
</dbReference>
<evidence type="ECO:0000256" key="1">
    <source>
        <dbReference type="ARBA" id="ARBA00022536"/>
    </source>
</evidence>
<evidence type="ECO:0000313" key="7">
    <source>
        <dbReference type="Ensembl" id="ENSORLP00020000123.1"/>
    </source>
</evidence>
<evidence type="ECO:0000256" key="4">
    <source>
        <dbReference type="ARBA" id="ARBA00023157"/>
    </source>
</evidence>
<dbReference type="AlphaFoldDB" id="A0A3P9JW29"/>
<dbReference type="Proteomes" id="UP000265180">
    <property type="component" value="Chromosome 21"/>
</dbReference>
<dbReference type="Gene3D" id="2.120.10.30">
    <property type="entry name" value="TolB, C-terminal domain"/>
    <property type="match status" value="1"/>
</dbReference>
<keyword evidence="2" id="KW-0732">Signal</keyword>
<evidence type="ECO:0000256" key="2">
    <source>
        <dbReference type="ARBA" id="ARBA00022729"/>
    </source>
</evidence>
<protein>
    <submittedName>
        <fullName evidence="7">Uncharacterized protein</fullName>
    </submittedName>
</protein>
<dbReference type="FunFam" id="2.120.10.30:FF:000241">
    <property type="entry name" value="Low-density lipoprotein receptor-related protein 6"/>
    <property type="match status" value="1"/>
</dbReference>
<keyword evidence="3" id="KW-0677">Repeat</keyword>
<dbReference type="InterPro" id="IPR000033">
    <property type="entry name" value="LDLR_classB_rpt"/>
</dbReference>
<reference evidence="7 8" key="2">
    <citation type="submission" date="2017-04" db="EMBL/GenBank/DDBJ databases">
        <title>CpG methylation of centromeres and impact of large insertions on vertebrate speciation.</title>
        <authorList>
            <person name="Ichikawa K."/>
            <person name="Yoshimura J."/>
            <person name="Morishita S."/>
        </authorList>
    </citation>
    <scope>NUCLEOTIDE SEQUENCE</scope>
    <source>
        <strain evidence="7 8">HNI</strain>
    </source>
</reference>
<dbReference type="PROSITE" id="PS51120">
    <property type="entry name" value="LDLRB"/>
    <property type="match status" value="3"/>
</dbReference>
<accession>A0A3P9JW29</accession>
<feature type="repeat" description="LDL-receptor class B" evidence="6">
    <location>
        <begin position="75"/>
        <end position="117"/>
    </location>
</feature>